<dbReference type="FunFam" id="3.40.50.720:FF:000208">
    <property type="entry name" value="Prephenate dehydrogenase"/>
    <property type="match status" value="1"/>
</dbReference>
<dbReference type="GO" id="GO:0004665">
    <property type="term" value="F:prephenate dehydrogenase (NADP+) activity"/>
    <property type="evidence" value="ECO:0007669"/>
    <property type="project" value="InterPro"/>
</dbReference>
<keyword evidence="12" id="KW-1185">Reference proteome</keyword>
<organism evidence="11 12">
    <name type="scientific">Aromatoleum aromaticum (strain DSM 19018 / LMG 30748 / EbN1)</name>
    <name type="common">Azoarcus sp. (strain EbN1)</name>
    <dbReference type="NCBI Taxonomy" id="76114"/>
    <lineage>
        <taxon>Bacteria</taxon>
        <taxon>Pseudomonadati</taxon>
        <taxon>Pseudomonadota</taxon>
        <taxon>Betaproteobacteria</taxon>
        <taxon>Rhodocyclales</taxon>
        <taxon>Rhodocyclaceae</taxon>
        <taxon>Aromatoleum</taxon>
    </lineage>
</organism>
<dbReference type="InterPro" id="IPR003099">
    <property type="entry name" value="Prephen_DH"/>
</dbReference>
<comment type="catalytic activity">
    <reaction evidence="9">
        <text>prephenate + NAD(+) = 3-(4-hydroxyphenyl)pyruvate + CO2 + NADH</text>
        <dbReference type="Rhea" id="RHEA:13869"/>
        <dbReference type="ChEBI" id="CHEBI:16526"/>
        <dbReference type="ChEBI" id="CHEBI:29934"/>
        <dbReference type="ChEBI" id="CHEBI:36242"/>
        <dbReference type="ChEBI" id="CHEBI:57540"/>
        <dbReference type="ChEBI" id="CHEBI:57945"/>
        <dbReference type="EC" id="1.3.1.12"/>
    </reaction>
</comment>
<keyword evidence="5" id="KW-0028">Amino-acid biosynthesis</keyword>
<evidence type="ECO:0000256" key="3">
    <source>
        <dbReference type="ARBA" id="ARBA00012068"/>
    </source>
</evidence>
<name>Q5P7U9_AROAE</name>
<dbReference type="InterPro" id="IPR008927">
    <property type="entry name" value="6-PGluconate_DH-like_C_sf"/>
</dbReference>
<evidence type="ECO:0000256" key="4">
    <source>
        <dbReference type="ARBA" id="ARBA00022498"/>
    </source>
</evidence>
<keyword evidence="6 11" id="KW-0560">Oxidoreductase</keyword>
<evidence type="ECO:0000313" key="11">
    <source>
        <dbReference type="EMBL" id="CAI06612.1"/>
    </source>
</evidence>
<dbReference type="Pfam" id="PF20463">
    <property type="entry name" value="PDH_C"/>
    <property type="match status" value="1"/>
</dbReference>
<evidence type="ECO:0000259" key="10">
    <source>
        <dbReference type="PROSITE" id="PS51176"/>
    </source>
</evidence>
<protein>
    <recommendedName>
        <fullName evidence="3">prephenate dehydrogenase</fullName>
        <ecNumber evidence="3">1.3.1.12</ecNumber>
    </recommendedName>
</protein>
<dbReference type="InterPro" id="IPR036291">
    <property type="entry name" value="NAD(P)-bd_dom_sf"/>
</dbReference>
<dbReference type="EC" id="1.3.1.12" evidence="3"/>
<dbReference type="KEGG" id="eba:ebA905"/>
<dbReference type="FunFam" id="1.10.3660.10:FF:000003">
    <property type="entry name" value="Prephenate dehydrogenase"/>
    <property type="match status" value="1"/>
</dbReference>
<evidence type="ECO:0000256" key="7">
    <source>
        <dbReference type="ARBA" id="ARBA00023027"/>
    </source>
</evidence>
<dbReference type="Gene3D" id="1.10.3660.10">
    <property type="entry name" value="6-phosphogluconate dehydrogenase C-terminal like domain"/>
    <property type="match status" value="1"/>
</dbReference>
<keyword evidence="8" id="KW-0057">Aromatic amino acid biosynthesis</keyword>
<dbReference type="InterPro" id="IPR046825">
    <property type="entry name" value="PDH_C"/>
</dbReference>
<dbReference type="SUPFAM" id="SSF48179">
    <property type="entry name" value="6-phosphogluconate dehydrogenase C-terminal domain-like"/>
    <property type="match status" value="1"/>
</dbReference>
<evidence type="ECO:0000256" key="1">
    <source>
        <dbReference type="ARBA" id="ARBA00005067"/>
    </source>
</evidence>
<dbReference type="Proteomes" id="UP000006552">
    <property type="component" value="Chromosome"/>
</dbReference>
<evidence type="ECO:0000256" key="8">
    <source>
        <dbReference type="ARBA" id="ARBA00023141"/>
    </source>
</evidence>
<evidence type="ECO:0000256" key="6">
    <source>
        <dbReference type="ARBA" id="ARBA00023002"/>
    </source>
</evidence>
<proteinExistence type="inferred from homology"/>
<dbReference type="Pfam" id="PF02153">
    <property type="entry name" value="PDH_N"/>
    <property type="match status" value="1"/>
</dbReference>
<keyword evidence="7" id="KW-0520">NAD</keyword>
<evidence type="ECO:0000256" key="5">
    <source>
        <dbReference type="ARBA" id="ARBA00022605"/>
    </source>
</evidence>
<reference evidence="11 12" key="1">
    <citation type="journal article" date="2005" name="Arch. Microbiol.">
        <title>The genome sequence of an anaerobic aromatic-degrading denitrifying bacterium, strain EbN1.</title>
        <authorList>
            <person name="Rabus R."/>
            <person name="Kube M."/>
            <person name="Heider J."/>
            <person name="Beck A."/>
            <person name="Heitmann K."/>
            <person name="Widdel F."/>
            <person name="Reinhardt R."/>
        </authorList>
    </citation>
    <scope>NUCLEOTIDE SEQUENCE [LARGE SCALE GENOMIC DNA]</scope>
    <source>
        <strain evidence="11 12">EbN1</strain>
    </source>
</reference>
<dbReference type="SUPFAM" id="SSF51735">
    <property type="entry name" value="NAD(P)-binding Rossmann-fold domains"/>
    <property type="match status" value="1"/>
</dbReference>
<comment type="pathway">
    <text evidence="1">Amino-acid biosynthesis; L-tyrosine biosynthesis; (4-hydroxyphenyl)pyruvate from prephenate (NAD(+) route): step 1/1.</text>
</comment>
<dbReference type="PANTHER" id="PTHR21363">
    <property type="entry name" value="PREPHENATE DEHYDROGENASE"/>
    <property type="match status" value="1"/>
</dbReference>
<dbReference type="HOGENOM" id="CLU_055968_0_1_4"/>
<evidence type="ECO:0000256" key="2">
    <source>
        <dbReference type="ARBA" id="ARBA00007964"/>
    </source>
</evidence>
<dbReference type="AlphaFoldDB" id="Q5P7U9"/>
<sequence>MQAMVMIDKLVVCGVGLIGGSFALALRRAGLVRRIVGLGRSPASLARAVALGVIDKAAAGWADALDGADFVLLATPVGQMDAVMAAMAPHLAPRTVVTDAGSTKRDVIEAIYRHLPDHLPYVVPAHPIAGAECSGVEASFAGLYDGRKVVVTPLPENEPEAVLRVREAWEACGALMHEMPPQEHDRVFAAVSHLPHLLAFGLVHDLAGRSNAEQLFGYAASGFRDFTRIAGSHPEMWRDICIANRQALLGELDQYLAELAQLRALLLSGDGDRLEQLFGEARRARNAWAEQFSTAANAVPTPE</sequence>
<comment type="similarity">
    <text evidence="2">Belongs to the prephenate/arogenate dehydrogenase family.</text>
</comment>
<evidence type="ECO:0000313" key="12">
    <source>
        <dbReference type="Proteomes" id="UP000006552"/>
    </source>
</evidence>
<dbReference type="GO" id="GO:0070403">
    <property type="term" value="F:NAD+ binding"/>
    <property type="evidence" value="ECO:0007669"/>
    <property type="project" value="InterPro"/>
</dbReference>
<gene>
    <name evidence="11" type="primary">tyrA</name>
    <name evidence="11" type="ORF">ebA905</name>
</gene>
<dbReference type="GO" id="GO:0006571">
    <property type="term" value="P:tyrosine biosynthetic process"/>
    <property type="evidence" value="ECO:0007669"/>
    <property type="project" value="UniProtKB-KW"/>
</dbReference>
<feature type="domain" description="Prephenate/arogenate dehydrogenase" evidence="10">
    <location>
        <begin position="8"/>
        <end position="296"/>
    </location>
</feature>
<dbReference type="Gene3D" id="3.40.50.720">
    <property type="entry name" value="NAD(P)-binding Rossmann-like Domain"/>
    <property type="match status" value="1"/>
</dbReference>
<dbReference type="STRING" id="76114.ebA905"/>
<dbReference type="InterPro" id="IPR050812">
    <property type="entry name" value="Preph/Arog_dehydrog"/>
</dbReference>
<keyword evidence="4" id="KW-0827">Tyrosine biosynthesis</keyword>
<dbReference type="GO" id="GO:0008977">
    <property type="term" value="F:prephenate dehydrogenase (NAD+) activity"/>
    <property type="evidence" value="ECO:0007669"/>
    <property type="project" value="UniProtKB-EC"/>
</dbReference>
<dbReference type="EMBL" id="CR555306">
    <property type="protein sequence ID" value="CAI06612.1"/>
    <property type="molecule type" value="Genomic_DNA"/>
</dbReference>
<dbReference type="PANTHER" id="PTHR21363:SF0">
    <property type="entry name" value="PREPHENATE DEHYDROGENASE [NADP(+)]"/>
    <property type="match status" value="1"/>
</dbReference>
<dbReference type="InterPro" id="IPR046826">
    <property type="entry name" value="PDH_N"/>
</dbReference>
<dbReference type="eggNOG" id="COG0287">
    <property type="taxonomic scope" value="Bacteria"/>
</dbReference>
<evidence type="ECO:0000256" key="9">
    <source>
        <dbReference type="ARBA" id="ARBA00049260"/>
    </source>
</evidence>
<accession>Q5P7U9</accession>
<dbReference type="PROSITE" id="PS51176">
    <property type="entry name" value="PDH_ADH"/>
    <property type="match status" value="1"/>
</dbReference>